<organism evidence="2 3">
    <name type="scientific">Actinidia rufa</name>
    <dbReference type="NCBI Taxonomy" id="165716"/>
    <lineage>
        <taxon>Eukaryota</taxon>
        <taxon>Viridiplantae</taxon>
        <taxon>Streptophyta</taxon>
        <taxon>Embryophyta</taxon>
        <taxon>Tracheophyta</taxon>
        <taxon>Spermatophyta</taxon>
        <taxon>Magnoliopsida</taxon>
        <taxon>eudicotyledons</taxon>
        <taxon>Gunneridae</taxon>
        <taxon>Pentapetalae</taxon>
        <taxon>asterids</taxon>
        <taxon>Ericales</taxon>
        <taxon>Actinidiaceae</taxon>
        <taxon>Actinidia</taxon>
    </lineage>
</organism>
<protein>
    <recommendedName>
        <fullName evidence="1">Reverse transcriptase domain-containing protein</fullName>
    </recommendedName>
</protein>
<accession>A0A7J0GFP3</accession>
<dbReference type="PANTHER" id="PTHR33116">
    <property type="entry name" value="REVERSE TRANSCRIPTASE ZINC-BINDING DOMAIN-CONTAINING PROTEIN-RELATED-RELATED"/>
    <property type="match status" value="1"/>
</dbReference>
<dbReference type="Proteomes" id="UP000585474">
    <property type="component" value="Unassembled WGS sequence"/>
</dbReference>
<feature type="domain" description="Reverse transcriptase" evidence="1">
    <location>
        <begin position="87"/>
        <end position="347"/>
    </location>
</feature>
<proteinExistence type="predicted"/>
<dbReference type="EMBL" id="BJWL01000021">
    <property type="protein sequence ID" value="GFZ09637.1"/>
    <property type="molecule type" value="Genomic_DNA"/>
</dbReference>
<gene>
    <name evidence="2" type="ORF">Acr_21g0002360</name>
</gene>
<dbReference type="OrthoDB" id="1932527at2759"/>
<dbReference type="AlphaFoldDB" id="A0A7J0GFP3"/>
<keyword evidence="3" id="KW-1185">Reference proteome</keyword>
<reference evidence="2 3" key="1">
    <citation type="submission" date="2019-07" db="EMBL/GenBank/DDBJ databases">
        <title>De Novo Assembly of kiwifruit Actinidia rufa.</title>
        <authorList>
            <person name="Sugita-Konishi S."/>
            <person name="Sato K."/>
            <person name="Mori E."/>
            <person name="Abe Y."/>
            <person name="Kisaki G."/>
            <person name="Hamano K."/>
            <person name="Suezawa K."/>
            <person name="Otani M."/>
            <person name="Fukuda T."/>
            <person name="Manabe T."/>
            <person name="Gomi K."/>
            <person name="Tabuchi M."/>
            <person name="Akimitsu K."/>
            <person name="Kataoka I."/>
        </authorList>
    </citation>
    <scope>NUCLEOTIDE SEQUENCE [LARGE SCALE GENOMIC DNA]</scope>
    <source>
        <strain evidence="3">cv. Fuchu</strain>
    </source>
</reference>
<evidence type="ECO:0000313" key="3">
    <source>
        <dbReference type="Proteomes" id="UP000585474"/>
    </source>
</evidence>
<evidence type="ECO:0000313" key="2">
    <source>
        <dbReference type="EMBL" id="GFZ09637.1"/>
    </source>
</evidence>
<dbReference type="Pfam" id="PF00078">
    <property type="entry name" value="RVT_1"/>
    <property type="match status" value="1"/>
</dbReference>
<dbReference type="InterPro" id="IPR000477">
    <property type="entry name" value="RT_dom"/>
</dbReference>
<dbReference type="PROSITE" id="PS50878">
    <property type="entry name" value="RT_POL"/>
    <property type="match status" value="1"/>
</dbReference>
<evidence type="ECO:0000259" key="1">
    <source>
        <dbReference type="PROSITE" id="PS50878"/>
    </source>
</evidence>
<dbReference type="PANTHER" id="PTHR33116:SF80">
    <property type="entry name" value="REVERSE TRANSCRIPTASE ZINC-BINDING DOMAIN-CONTAINING PROTEIN"/>
    <property type="match status" value="1"/>
</dbReference>
<comment type="caution">
    <text evidence="2">The sequence shown here is derived from an EMBL/GenBank/DDBJ whole genome shotgun (WGS) entry which is preliminary data.</text>
</comment>
<sequence length="355" mass="39761">MAAEEELIQAQQQLHDNPANPQLQIAVLDLRSKALKLAEAELSFCSQLAKAKFSRKSDKGTKFFHDLIKSKHSKSSISSITLKDGRRSNSNKQVSDAFVHYYKGLLGSKGDCISLNRDIVSKGKSLDPVQETTLIQAVSEEEIKTALFSIGEDKAHRPDGFFSCFFKKAWDTVGRDFTTTVMEFFSSDQILKQINHFDGLCLAYLSTSYSLSFNGSLHGFFKGKRGLKQVDPLSPYCFVLCLEYLSRSLEELKNNANFNFHPRCGGLNITQLAYADDLVLFPRGDPTSVALFMDKLKHFGDCLGLKINLTKSSFFSAGISGTNLETIKKYNRLFSRFFPFRYLGIPAVDSRLTIA</sequence>
<name>A0A7J0GFP3_9ERIC</name>